<organism evidence="2 3">
    <name type="scientific">Racocetra fulgida</name>
    <dbReference type="NCBI Taxonomy" id="60492"/>
    <lineage>
        <taxon>Eukaryota</taxon>
        <taxon>Fungi</taxon>
        <taxon>Fungi incertae sedis</taxon>
        <taxon>Mucoromycota</taxon>
        <taxon>Glomeromycotina</taxon>
        <taxon>Glomeromycetes</taxon>
        <taxon>Diversisporales</taxon>
        <taxon>Gigasporaceae</taxon>
        <taxon>Racocetra</taxon>
    </lineage>
</organism>
<sequence length="308" mass="35898">IIYDTFNDRFIDLRALDAYEERITILQTENKDSKEQLAKIQNDLQNKEKELDELKREGQKASDNHLLSLQNLKQTLDAEVNKLNNFLDDLVQAKKHNDSLKEQLVKVQNDLQSKDEELSKLKKENEKTVQDYNLSLQRLSDSREDLAQSKINNELLKDQLIKLQKDVQTKEEEFNNLKKANEKAKNDYDLVLQRLNDSQDDLAQTKNDTDLLKDQLVKVQKSRKILRNTANEKALKSSIYKLNNSQKELSHVKKNTLKLQLEKSLLEKTVFNYQKTLQSVKIELNRTKIQLGKKGLNNQNKKPAEVAI</sequence>
<proteinExistence type="predicted"/>
<comment type="caution">
    <text evidence="2">The sequence shown here is derived from an EMBL/GenBank/DDBJ whole genome shotgun (WGS) entry which is preliminary data.</text>
</comment>
<dbReference type="Proteomes" id="UP000789396">
    <property type="component" value="Unassembled WGS sequence"/>
</dbReference>
<evidence type="ECO:0000256" key="1">
    <source>
        <dbReference type="SAM" id="Coils"/>
    </source>
</evidence>
<feature type="non-terminal residue" evidence="2">
    <location>
        <position position="1"/>
    </location>
</feature>
<evidence type="ECO:0000313" key="2">
    <source>
        <dbReference type="EMBL" id="CAG8750951.1"/>
    </source>
</evidence>
<dbReference type="AlphaFoldDB" id="A0A9N9NQ15"/>
<protein>
    <submittedName>
        <fullName evidence="2">1416_t:CDS:1</fullName>
    </submittedName>
</protein>
<keyword evidence="3" id="KW-1185">Reference proteome</keyword>
<gene>
    <name evidence="2" type="ORF">RFULGI_LOCUS13590</name>
</gene>
<dbReference type="OrthoDB" id="10416435at2759"/>
<feature type="non-terminal residue" evidence="2">
    <location>
        <position position="308"/>
    </location>
</feature>
<keyword evidence="1" id="KW-0175">Coiled coil</keyword>
<dbReference type="SUPFAM" id="SSF57997">
    <property type="entry name" value="Tropomyosin"/>
    <property type="match status" value="1"/>
</dbReference>
<evidence type="ECO:0000313" key="3">
    <source>
        <dbReference type="Proteomes" id="UP000789396"/>
    </source>
</evidence>
<reference evidence="2" key="1">
    <citation type="submission" date="2021-06" db="EMBL/GenBank/DDBJ databases">
        <authorList>
            <person name="Kallberg Y."/>
            <person name="Tangrot J."/>
            <person name="Rosling A."/>
        </authorList>
    </citation>
    <scope>NUCLEOTIDE SEQUENCE</scope>
    <source>
        <strain evidence="2">IN212</strain>
    </source>
</reference>
<name>A0A9N9NQ15_9GLOM</name>
<dbReference type="EMBL" id="CAJVPZ010036302">
    <property type="protein sequence ID" value="CAG8750951.1"/>
    <property type="molecule type" value="Genomic_DNA"/>
</dbReference>
<feature type="coiled-coil region" evidence="1">
    <location>
        <begin position="16"/>
        <end position="215"/>
    </location>
</feature>
<accession>A0A9N9NQ15</accession>